<dbReference type="PANTHER" id="PTHR42847:SF4">
    <property type="entry name" value="ALKANESULFONATE MONOOXYGENASE-RELATED"/>
    <property type="match status" value="1"/>
</dbReference>
<dbReference type="InterPro" id="IPR011251">
    <property type="entry name" value="Luciferase-like_dom"/>
</dbReference>
<dbReference type="Pfam" id="PF00296">
    <property type="entry name" value="Bac_luciferase"/>
    <property type="match status" value="1"/>
</dbReference>
<accession>A0A3B0THV6</accession>
<evidence type="ECO:0000256" key="2">
    <source>
        <dbReference type="ARBA" id="ARBA00022643"/>
    </source>
</evidence>
<reference evidence="6" key="1">
    <citation type="submission" date="2018-06" db="EMBL/GenBank/DDBJ databases">
        <authorList>
            <person name="Zhirakovskaya E."/>
        </authorList>
    </citation>
    <scope>NUCLEOTIDE SEQUENCE</scope>
</reference>
<dbReference type="SUPFAM" id="SSF51679">
    <property type="entry name" value="Bacterial luciferase-like"/>
    <property type="match status" value="1"/>
</dbReference>
<dbReference type="Gene3D" id="3.20.20.30">
    <property type="entry name" value="Luciferase-like domain"/>
    <property type="match status" value="1"/>
</dbReference>
<feature type="domain" description="Luciferase-like" evidence="5">
    <location>
        <begin position="15"/>
        <end position="160"/>
    </location>
</feature>
<gene>
    <name evidence="6" type="ORF">MNBD_ACTINO02-1686</name>
</gene>
<protein>
    <recommendedName>
        <fullName evidence="5">Luciferase-like domain-containing protein</fullName>
    </recommendedName>
</protein>
<feature type="non-terminal residue" evidence="6">
    <location>
        <position position="163"/>
    </location>
</feature>
<dbReference type="EMBL" id="UOEK01000450">
    <property type="protein sequence ID" value="VAW08244.1"/>
    <property type="molecule type" value="Genomic_DNA"/>
</dbReference>
<name>A0A3B0THV6_9ZZZZ</name>
<keyword evidence="1" id="KW-0285">Flavoprotein</keyword>
<dbReference type="GO" id="GO:0046306">
    <property type="term" value="P:alkanesulfonate catabolic process"/>
    <property type="evidence" value="ECO:0007669"/>
    <property type="project" value="TreeGrafter"/>
</dbReference>
<dbReference type="InterPro" id="IPR036661">
    <property type="entry name" value="Luciferase-like_sf"/>
</dbReference>
<dbReference type="GO" id="GO:0008726">
    <property type="term" value="F:alkanesulfonate monooxygenase activity"/>
    <property type="evidence" value="ECO:0007669"/>
    <property type="project" value="TreeGrafter"/>
</dbReference>
<evidence type="ECO:0000313" key="6">
    <source>
        <dbReference type="EMBL" id="VAW08244.1"/>
    </source>
</evidence>
<sequence length="163" mass="18015">MTRLGVAIPQTDIGADPRVVGGFVREAERIGYRHIATYDHVLGANVEDRPDWSGPYTSEDAFHDTFVLFGYLAAITETIEFSTQVLILPQRQTALVASQAASVDVLSGGRLRLGVGTGWNPVEFVGLGEDFENRGVRCSEQAEVLRRLWTEPHVSFSGDWHEI</sequence>
<dbReference type="PANTHER" id="PTHR42847">
    <property type="entry name" value="ALKANESULFONATE MONOOXYGENASE"/>
    <property type="match status" value="1"/>
</dbReference>
<keyword evidence="4" id="KW-0503">Monooxygenase</keyword>
<evidence type="ECO:0000256" key="4">
    <source>
        <dbReference type="ARBA" id="ARBA00023033"/>
    </source>
</evidence>
<evidence type="ECO:0000259" key="5">
    <source>
        <dbReference type="Pfam" id="PF00296"/>
    </source>
</evidence>
<dbReference type="InterPro" id="IPR050172">
    <property type="entry name" value="SsuD_RutA_monooxygenase"/>
</dbReference>
<keyword evidence="3" id="KW-0560">Oxidoreductase</keyword>
<evidence type="ECO:0000256" key="3">
    <source>
        <dbReference type="ARBA" id="ARBA00023002"/>
    </source>
</evidence>
<evidence type="ECO:0000256" key="1">
    <source>
        <dbReference type="ARBA" id="ARBA00022630"/>
    </source>
</evidence>
<dbReference type="AlphaFoldDB" id="A0A3B0THV6"/>
<organism evidence="6">
    <name type="scientific">hydrothermal vent metagenome</name>
    <dbReference type="NCBI Taxonomy" id="652676"/>
    <lineage>
        <taxon>unclassified sequences</taxon>
        <taxon>metagenomes</taxon>
        <taxon>ecological metagenomes</taxon>
    </lineage>
</organism>
<keyword evidence="2" id="KW-0288">FMN</keyword>
<proteinExistence type="predicted"/>